<keyword evidence="1" id="KW-0472">Membrane</keyword>
<proteinExistence type="predicted"/>
<gene>
    <name evidence="2" type="ordered locus">Mlg_2776</name>
</gene>
<accession>Q0A4X1</accession>
<evidence type="ECO:0000256" key="1">
    <source>
        <dbReference type="SAM" id="Phobius"/>
    </source>
</evidence>
<sequence>MADEQQPGGEAGSSSEEIKGALLYGLGMVAAALGLLLVRWLLVAAGLMTGEHFWEGVGITAAFVFVVMVVGGTVYGLLADLGGWLRGRDASVGRPASE</sequence>
<dbReference type="Proteomes" id="UP000001962">
    <property type="component" value="Chromosome"/>
</dbReference>
<organism evidence="2 3">
    <name type="scientific">Alkalilimnicola ehrlichii (strain ATCC BAA-1101 / DSM 17681 / MLHE-1)</name>
    <dbReference type="NCBI Taxonomy" id="187272"/>
    <lineage>
        <taxon>Bacteria</taxon>
        <taxon>Pseudomonadati</taxon>
        <taxon>Pseudomonadota</taxon>
        <taxon>Gammaproteobacteria</taxon>
        <taxon>Chromatiales</taxon>
        <taxon>Ectothiorhodospiraceae</taxon>
        <taxon>Alkalilimnicola</taxon>
    </lineage>
</organism>
<protein>
    <submittedName>
        <fullName evidence="2">Uncharacterized protein</fullName>
    </submittedName>
</protein>
<dbReference type="KEGG" id="aeh:Mlg_2776"/>
<dbReference type="EMBL" id="CP000453">
    <property type="protein sequence ID" value="ABI58116.1"/>
    <property type="molecule type" value="Genomic_DNA"/>
</dbReference>
<feature type="transmembrane region" description="Helical" evidence="1">
    <location>
        <begin position="54"/>
        <end position="78"/>
    </location>
</feature>
<name>Q0A4X1_ALKEH</name>
<evidence type="ECO:0000313" key="3">
    <source>
        <dbReference type="Proteomes" id="UP000001962"/>
    </source>
</evidence>
<reference evidence="3" key="1">
    <citation type="submission" date="2006-08" db="EMBL/GenBank/DDBJ databases">
        <title>Complete sequence of Alkalilimnicola ehrilichei MLHE-1.</title>
        <authorList>
            <person name="Copeland A."/>
            <person name="Lucas S."/>
            <person name="Lapidus A."/>
            <person name="Barry K."/>
            <person name="Detter J.C."/>
            <person name="Glavina del Rio T."/>
            <person name="Hammon N."/>
            <person name="Israni S."/>
            <person name="Dalin E."/>
            <person name="Tice H."/>
            <person name="Pitluck S."/>
            <person name="Sims D."/>
            <person name="Brettin T."/>
            <person name="Bruce D."/>
            <person name="Han C."/>
            <person name="Tapia R."/>
            <person name="Gilna P."/>
            <person name="Schmutz J."/>
            <person name="Larimer F."/>
            <person name="Land M."/>
            <person name="Hauser L."/>
            <person name="Kyrpides N."/>
            <person name="Mikhailova N."/>
            <person name="Oremland R.S."/>
            <person name="Hoeft S.E."/>
            <person name="Switzer-Blum J."/>
            <person name="Kulp T."/>
            <person name="King G."/>
            <person name="Tabita R."/>
            <person name="Witte B."/>
            <person name="Santini J.M."/>
            <person name="Basu P."/>
            <person name="Hollibaugh J.T."/>
            <person name="Xie G."/>
            <person name="Stolz J.F."/>
            <person name="Richardson P."/>
        </authorList>
    </citation>
    <scope>NUCLEOTIDE SEQUENCE [LARGE SCALE GENOMIC DNA]</scope>
    <source>
        <strain evidence="3">ATCC BAA-1101 / DSM 17681 / MLHE-1</strain>
    </source>
</reference>
<keyword evidence="3" id="KW-1185">Reference proteome</keyword>
<evidence type="ECO:0000313" key="2">
    <source>
        <dbReference type="EMBL" id="ABI58116.1"/>
    </source>
</evidence>
<dbReference type="RefSeq" id="WP_011630509.1">
    <property type="nucleotide sequence ID" value="NC_008340.1"/>
</dbReference>
<feature type="transmembrane region" description="Helical" evidence="1">
    <location>
        <begin position="21"/>
        <end position="42"/>
    </location>
</feature>
<dbReference type="HOGENOM" id="CLU_2327672_0_0_6"/>
<keyword evidence="1" id="KW-0812">Transmembrane</keyword>
<keyword evidence="1" id="KW-1133">Transmembrane helix</keyword>
<dbReference type="AlphaFoldDB" id="Q0A4X1"/>